<comment type="caution">
    <text evidence="3">The sequence shown here is derived from an EMBL/GenBank/DDBJ whole genome shotgun (WGS) entry which is preliminary data.</text>
</comment>
<dbReference type="EMBL" id="JAQMWT010000314">
    <property type="protein sequence ID" value="KAJ8605530.1"/>
    <property type="molecule type" value="Genomic_DNA"/>
</dbReference>
<accession>A0AAD7XND4</accession>
<evidence type="ECO:0000313" key="4">
    <source>
        <dbReference type="Proteomes" id="UP001230188"/>
    </source>
</evidence>
<dbReference type="AlphaFoldDB" id="A0AAD7XND4"/>
<dbReference type="InterPro" id="IPR040911">
    <property type="entry name" value="Exostosin_GT47"/>
</dbReference>
<evidence type="ECO:0000259" key="2">
    <source>
        <dbReference type="Pfam" id="PF03016"/>
    </source>
</evidence>
<dbReference type="PANTHER" id="PTHR11062">
    <property type="entry name" value="EXOSTOSIN HEPARAN SULFATE GLYCOSYLTRANSFERASE -RELATED"/>
    <property type="match status" value="1"/>
</dbReference>
<comment type="similarity">
    <text evidence="1">Belongs to the glycosyltransferase 47 family.</text>
</comment>
<dbReference type="Pfam" id="PF03016">
    <property type="entry name" value="Exostosin_GT47"/>
    <property type="match status" value="1"/>
</dbReference>
<name>A0AAD7XND4_9STRA</name>
<dbReference type="InterPro" id="IPR004263">
    <property type="entry name" value="Exostosin"/>
</dbReference>
<evidence type="ECO:0000256" key="1">
    <source>
        <dbReference type="ARBA" id="ARBA00010271"/>
    </source>
</evidence>
<proteinExistence type="inferred from homology"/>
<sequence>MPLVSFEPPACDLRLLKTKNVPLRRTGHENDDLWKHLGCFLPRIPQVAYLRECRSRACRDGLCGAVPREARALVHAGVGRWPRKLLDECGGLNVTLVSIESAAFYRSRRCPAVRATRDVAVPYPTHFRAADEAELARHVERVRAARRPRLATHVAGLHRHGRSSGFRRLVHEQCVRDSRCDSIVHEGRLNLTDATILDAYESSEFCLQPEGDTATRQAWFDAMLSGCVPVFFADCADFSRPLLFEHLYAPFLPPYFSRVGYGPGPWAVVLNASRVHVEPDYLVSSLAAVPPERRTAMRDTILAFLPGLQYAEAKMPNDAAALYRNLIS</sequence>
<feature type="domain" description="Exostosin GT47" evidence="2">
    <location>
        <begin position="113"/>
        <end position="234"/>
    </location>
</feature>
<dbReference type="GO" id="GO:0016757">
    <property type="term" value="F:glycosyltransferase activity"/>
    <property type="evidence" value="ECO:0007669"/>
    <property type="project" value="InterPro"/>
</dbReference>
<gene>
    <name evidence="3" type="ORF">CTAYLR_000075</name>
</gene>
<evidence type="ECO:0000313" key="3">
    <source>
        <dbReference type="EMBL" id="KAJ8605530.1"/>
    </source>
</evidence>
<organism evidence="3 4">
    <name type="scientific">Chrysophaeum taylorii</name>
    <dbReference type="NCBI Taxonomy" id="2483200"/>
    <lineage>
        <taxon>Eukaryota</taxon>
        <taxon>Sar</taxon>
        <taxon>Stramenopiles</taxon>
        <taxon>Ochrophyta</taxon>
        <taxon>Pelagophyceae</taxon>
        <taxon>Pelagomonadales</taxon>
        <taxon>Pelagomonadaceae</taxon>
        <taxon>Chrysophaeum</taxon>
    </lineage>
</organism>
<dbReference type="Proteomes" id="UP001230188">
    <property type="component" value="Unassembled WGS sequence"/>
</dbReference>
<reference evidence="3" key="1">
    <citation type="submission" date="2023-01" db="EMBL/GenBank/DDBJ databases">
        <title>Metagenome sequencing of chrysophaentin producing Chrysophaeum taylorii.</title>
        <authorList>
            <person name="Davison J."/>
            <person name="Bewley C."/>
        </authorList>
    </citation>
    <scope>NUCLEOTIDE SEQUENCE</scope>
    <source>
        <strain evidence="3">NIES-1699</strain>
    </source>
</reference>
<protein>
    <recommendedName>
        <fullName evidence="2">Exostosin GT47 domain-containing protein</fullName>
    </recommendedName>
</protein>
<keyword evidence="4" id="KW-1185">Reference proteome</keyword>
<dbReference type="PANTHER" id="PTHR11062:SF117">
    <property type="entry name" value="XYLOGLUCAN-SPECIFIC GALACTURONOSYLTRANSFERASE 1"/>
    <property type="match status" value="1"/>
</dbReference>